<reference evidence="1 2" key="1">
    <citation type="submission" date="2019-05" db="EMBL/GenBank/DDBJ databases">
        <title>Another draft genome of Portunus trituberculatus and its Hox gene families provides insights of decapod evolution.</title>
        <authorList>
            <person name="Jeong J.-H."/>
            <person name="Song I."/>
            <person name="Kim S."/>
            <person name="Choi T."/>
            <person name="Kim D."/>
            <person name="Ryu S."/>
            <person name="Kim W."/>
        </authorList>
    </citation>
    <scope>NUCLEOTIDE SEQUENCE [LARGE SCALE GENOMIC DNA]</scope>
    <source>
        <tissue evidence="1">Muscle</tissue>
    </source>
</reference>
<evidence type="ECO:0000313" key="2">
    <source>
        <dbReference type="Proteomes" id="UP000324222"/>
    </source>
</evidence>
<dbReference type="AlphaFoldDB" id="A0A5B7FSH5"/>
<accession>A0A5B7FSH5</accession>
<organism evidence="1 2">
    <name type="scientific">Portunus trituberculatus</name>
    <name type="common">Swimming crab</name>
    <name type="synonym">Neptunus trituberculatus</name>
    <dbReference type="NCBI Taxonomy" id="210409"/>
    <lineage>
        <taxon>Eukaryota</taxon>
        <taxon>Metazoa</taxon>
        <taxon>Ecdysozoa</taxon>
        <taxon>Arthropoda</taxon>
        <taxon>Crustacea</taxon>
        <taxon>Multicrustacea</taxon>
        <taxon>Malacostraca</taxon>
        <taxon>Eumalacostraca</taxon>
        <taxon>Eucarida</taxon>
        <taxon>Decapoda</taxon>
        <taxon>Pleocyemata</taxon>
        <taxon>Brachyura</taxon>
        <taxon>Eubrachyura</taxon>
        <taxon>Portunoidea</taxon>
        <taxon>Portunidae</taxon>
        <taxon>Portuninae</taxon>
        <taxon>Portunus</taxon>
    </lineage>
</organism>
<name>A0A5B7FSH5_PORTR</name>
<protein>
    <submittedName>
        <fullName evidence="1">Uncharacterized protein</fullName>
    </submittedName>
</protein>
<gene>
    <name evidence="1" type="ORF">E2C01_042219</name>
</gene>
<sequence length="30" mass="3624">MSEMGYFGVFQRFMPQHSEMQAKRTICLRN</sequence>
<proteinExistence type="predicted"/>
<dbReference type="EMBL" id="VSRR010008284">
    <property type="protein sequence ID" value="MPC48446.1"/>
    <property type="molecule type" value="Genomic_DNA"/>
</dbReference>
<dbReference type="Proteomes" id="UP000324222">
    <property type="component" value="Unassembled WGS sequence"/>
</dbReference>
<keyword evidence="2" id="KW-1185">Reference proteome</keyword>
<evidence type="ECO:0000313" key="1">
    <source>
        <dbReference type="EMBL" id="MPC48446.1"/>
    </source>
</evidence>
<comment type="caution">
    <text evidence="1">The sequence shown here is derived from an EMBL/GenBank/DDBJ whole genome shotgun (WGS) entry which is preliminary data.</text>
</comment>